<dbReference type="EMBL" id="BAABBB010000006">
    <property type="protein sequence ID" value="GAA3524041.1"/>
    <property type="molecule type" value="Genomic_DNA"/>
</dbReference>
<reference evidence="4" key="1">
    <citation type="journal article" date="2019" name="Int. J. Syst. Evol. Microbiol.">
        <title>The Global Catalogue of Microorganisms (GCM) 10K type strain sequencing project: providing services to taxonomists for standard genome sequencing and annotation.</title>
        <authorList>
            <consortium name="The Broad Institute Genomics Platform"/>
            <consortium name="The Broad Institute Genome Sequencing Center for Infectious Disease"/>
            <person name="Wu L."/>
            <person name="Ma J."/>
        </authorList>
    </citation>
    <scope>NUCLEOTIDE SEQUENCE [LARGE SCALE GENOMIC DNA]</scope>
    <source>
        <strain evidence="4">JCM 17460</strain>
    </source>
</reference>
<dbReference type="RefSeq" id="WP_218235530.1">
    <property type="nucleotide sequence ID" value="NZ_BAABBB010000006.1"/>
</dbReference>
<comment type="caution">
    <text evidence="3">The sequence shown here is derived from an EMBL/GenBank/DDBJ whole genome shotgun (WGS) entry which is preliminary data.</text>
</comment>
<dbReference type="InterPro" id="IPR051122">
    <property type="entry name" value="SDR_DHRS6-like"/>
</dbReference>
<sequence length="255" mass="26504">MARLQGKTALITGATGGQGRVACRTFAEEGARVLATDLDPAAGAELEATLRDKGLEVTFVATNLASAAGVEELAAAAEALGGLDVLYANHGIILGSPLLETTEEEWDRIQDVNLKSVFLLTRRLAPVMADRDASIINVSSVGALTVFPNLSAYGAAKAGLAMFSKCAAVDLAPLGIRVNAICPGVIDTPMPRSFIDTLPDQPDAEPIMRAFAEGSVVGRLGRPEEVVSLALYLASDESTFMTGSVLTVDGGWSLT</sequence>
<dbReference type="InterPro" id="IPR020904">
    <property type="entry name" value="Sc_DH/Rdtase_CS"/>
</dbReference>
<dbReference type="PANTHER" id="PTHR43477">
    <property type="entry name" value="DIHYDROANTICAPSIN 7-DEHYDROGENASE"/>
    <property type="match status" value="1"/>
</dbReference>
<name>A0ABP6UZI6_9ACTN</name>
<accession>A0ABP6UZI6</accession>
<dbReference type="PROSITE" id="PS00061">
    <property type="entry name" value="ADH_SHORT"/>
    <property type="match status" value="1"/>
</dbReference>
<gene>
    <name evidence="3" type="ORF">GCM10022263_10550</name>
</gene>
<dbReference type="InterPro" id="IPR002347">
    <property type="entry name" value="SDR_fam"/>
</dbReference>
<organism evidence="3 4">
    <name type="scientific">Nocardioides daeguensis</name>
    <dbReference type="NCBI Taxonomy" id="908359"/>
    <lineage>
        <taxon>Bacteria</taxon>
        <taxon>Bacillati</taxon>
        <taxon>Actinomycetota</taxon>
        <taxon>Actinomycetes</taxon>
        <taxon>Propionibacteriales</taxon>
        <taxon>Nocardioidaceae</taxon>
        <taxon>Nocardioides</taxon>
    </lineage>
</organism>
<comment type="similarity">
    <text evidence="1">Belongs to the short-chain dehydrogenases/reductases (SDR) family.</text>
</comment>
<dbReference type="CDD" id="cd05233">
    <property type="entry name" value="SDR_c"/>
    <property type="match status" value="1"/>
</dbReference>
<evidence type="ECO:0000256" key="1">
    <source>
        <dbReference type="ARBA" id="ARBA00006484"/>
    </source>
</evidence>
<evidence type="ECO:0000313" key="3">
    <source>
        <dbReference type="EMBL" id="GAA3524041.1"/>
    </source>
</evidence>
<evidence type="ECO:0000313" key="4">
    <source>
        <dbReference type="Proteomes" id="UP001500301"/>
    </source>
</evidence>
<protein>
    <submittedName>
        <fullName evidence="3">SDR family oxidoreductase</fullName>
    </submittedName>
</protein>
<keyword evidence="4" id="KW-1185">Reference proteome</keyword>
<proteinExistence type="inferred from homology"/>
<dbReference type="Pfam" id="PF13561">
    <property type="entry name" value="adh_short_C2"/>
    <property type="match status" value="1"/>
</dbReference>
<dbReference type="Proteomes" id="UP001500301">
    <property type="component" value="Unassembled WGS sequence"/>
</dbReference>
<dbReference type="PANTHER" id="PTHR43477:SF1">
    <property type="entry name" value="DIHYDROANTICAPSIN 7-DEHYDROGENASE"/>
    <property type="match status" value="1"/>
</dbReference>
<keyword evidence="2" id="KW-0560">Oxidoreductase</keyword>
<evidence type="ECO:0000256" key="2">
    <source>
        <dbReference type="ARBA" id="ARBA00023002"/>
    </source>
</evidence>